<name>A0A846Z0L6_9ACTN</name>
<sequence length="1239" mass="133489">MSALVVPVHLDALCLADDLDVTGPSTDFTRLPYVDPDTGRDVGADLPYLGESLLSAPFQHQNLRLKAGIHLHWALPDALTRLQQAGGTAEAPVVPDRWLVTRSRDGAVDGQWVVESDVFCDYGEAGVAYPVLDAPGRPYRRLGRRTPLAAWTPTRDPRNRLPALSVVGHGDPAFAAFYPNCHSVFGFHDPDFTGRPPAGLRYDVMGWYEDAGRDELAHVLRAPAPGTAWHKTVAERLGWAADPGPDAPRRMLCFGQLTFAPAQSMVNPLVAGAETGSCVGHTATEALAAHLGAVLPGVTPEGLEDLLEALTVAGDLENAPVDLSIGLAEARHTATFAPLPGGTLWTIQRQDETEAGARIAGRPAPTARERQDRERIVLPPALDDLLGELNEAQERYDRARQILTGLRGRLFADWHKYLVCADPPEIGDGGYPDPSQVAFFLERSMADIDELADRTGAYPPQGPGDSLAHRLEAAYKAVDAALSEVDATSGARAAHVLRGVPAPSHYQPNDPVVLLTGAAATPSDRYGQDGAYRPDGMLQCARLDAETGELDTPDRVAALRERVAGSAAALPVPNPAVRQWEHAPWHPVLLQWEAEFFPAKAGGNLDSAHRDYSADYITRNYVLPDEGVELQARTGDAIPDGGANVYTGTTVLSPAARPVLSARILYYLAGKVLDGYNAARREAGLPTVEPKEFRDAPGEVLDWYETNGTDARLRTLTAVHRHLSANADNNLSQSLGGFNDSLLMLKLARQLPVADPVGFPTEQELAGRVAARVGGENRYAPQPNHDFNPIRAGEAKIERLRIVDNFGIGHDVDVTRIRTTTRLRAAEHPDRVAMPPRLVQAARLRLRLLDAGHATRPLTGLPECSPVCGWLVPDNLDDSLRVYAADGTWLGSLSALAGPASWEPAPLGGGAADIDALGNAHLRRVVAWLRDAQGVGDLLGVLDDALAAVEPADAARHRDRAVLAGRPVAVVRAEVSLDLREPPAVHQDWNIFRKDLGRGVRESNGYPLVRFPVRIGEAGRLGDGTLCYWLERPDGTLEDRYHAPLDQQETPLVVAADLAPRYLTLLADPRAAVHATTGILPTESVRIAAEHQAAAQDLEVGFLAAPVLTDGDRIAVPLPAEQDSFWSWRERDGTAWLETSSPPTVRRADLAELGDAAWQALTRAGWLTEVGDGTALITPADRRPAPPPALEPLRARIEALLDRPCIEVPHADARFPAGLTVREGELVLRAVPPSEQGNP</sequence>
<dbReference type="EMBL" id="JAAXPI010000011">
    <property type="protein sequence ID" value="NKZ04268.1"/>
    <property type="molecule type" value="Genomic_DNA"/>
</dbReference>
<evidence type="ECO:0000313" key="2">
    <source>
        <dbReference type="EMBL" id="NKZ04268.1"/>
    </source>
</evidence>
<evidence type="ECO:0000256" key="1">
    <source>
        <dbReference type="SAM" id="Coils"/>
    </source>
</evidence>
<organism evidence="2 3">
    <name type="scientific">Actinomadura latina</name>
    <dbReference type="NCBI Taxonomy" id="163603"/>
    <lineage>
        <taxon>Bacteria</taxon>
        <taxon>Bacillati</taxon>
        <taxon>Actinomycetota</taxon>
        <taxon>Actinomycetes</taxon>
        <taxon>Streptosporangiales</taxon>
        <taxon>Thermomonosporaceae</taxon>
        <taxon>Actinomadura</taxon>
    </lineage>
</organism>
<accession>A0A846Z0L6</accession>
<feature type="coiled-coil region" evidence="1">
    <location>
        <begin position="382"/>
        <end position="409"/>
    </location>
</feature>
<dbReference type="Proteomes" id="UP000579250">
    <property type="component" value="Unassembled WGS sequence"/>
</dbReference>
<keyword evidence="3" id="KW-1185">Reference proteome</keyword>
<protein>
    <submittedName>
        <fullName evidence="2">Uncharacterized protein</fullName>
    </submittedName>
</protein>
<gene>
    <name evidence="2" type="ORF">HGB48_10950</name>
</gene>
<keyword evidence="1" id="KW-0175">Coiled coil</keyword>
<reference evidence="2 3" key="1">
    <citation type="submission" date="2020-04" db="EMBL/GenBank/DDBJ databases">
        <title>MicrobeNet Type strains.</title>
        <authorList>
            <person name="Nicholson A.C."/>
        </authorList>
    </citation>
    <scope>NUCLEOTIDE SEQUENCE [LARGE SCALE GENOMIC DNA]</scope>
    <source>
        <strain evidence="2 3">ATCC BAA-277</strain>
    </source>
</reference>
<proteinExistence type="predicted"/>
<comment type="caution">
    <text evidence="2">The sequence shown here is derived from an EMBL/GenBank/DDBJ whole genome shotgun (WGS) entry which is preliminary data.</text>
</comment>
<evidence type="ECO:0000313" key="3">
    <source>
        <dbReference type="Proteomes" id="UP000579250"/>
    </source>
</evidence>
<dbReference type="RefSeq" id="WP_157438339.1">
    <property type="nucleotide sequence ID" value="NZ_JAAXPI010000011.1"/>
</dbReference>
<dbReference type="AlphaFoldDB" id="A0A846Z0L6"/>